<dbReference type="HOGENOM" id="CLU_2583974_0_0_7"/>
<dbReference type="KEGG" id="dde:Dde_3015"/>
<dbReference type="Proteomes" id="UP000002710">
    <property type="component" value="Chromosome"/>
</dbReference>
<dbReference type="AlphaFoldDB" id="Q30WY7"/>
<evidence type="ECO:0000313" key="3">
    <source>
        <dbReference type="Proteomes" id="UP000002710"/>
    </source>
</evidence>
<dbReference type="eggNOG" id="ENOG50348I7">
    <property type="taxonomic scope" value="Bacteria"/>
</dbReference>
<gene>
    <name evidence="2" type="ordered locus">Dde_3015</name>
</gene>
<dbReference type="EMBL" id="CP000112">
    <property type="protein sequence ID" value="ABB39809.1"/>
    <property type="molecule type" value="Genomic_DNA"/>
</dbReference>
<protein>
    <submittedName>
        <fullName evidence="2">Uncharacterized protein</fullName>
    </submittedName>
</protein>
<evidence type="ECO:0000313" key="2">
    <source>
        <dbReference type="EMBL" id="ABB39809.1"/>
    </source>
</evidence>
<sequence length="100" mass="10908">MILNASQLEAIRQRNDEELRSGTRTSHGYPAATIRDLLQTVDALKKEKRKWKKLAQDRGQVLAAIQDMAGRTVHANADQNGSRGLVADERSGALGPAADD</sequence>
<reference evidence="2 3" key="1">
    <citation type="journal article" date="2011" name="J. Bacteriol.">
        <title>Complete genome sequence and updated annotation of Desulfovibrio alaskensis G20.</title>
        <authorList>
            <person name="Hauser L.J."/>
            <person name="Land M.L."/>
            <person name="Brown S.D."/>
            <person name="Larimer F."/>
            <person name="Keller K.L."/>
            <person name="Rapp-Giles B.J."/>
            <person name="Price M.N."/>
            <person name="Lin M."/>
            <person name="Bruce D.C."/>
            <person name="Detter J.C."/>
            <person name="Tapia R."/>
            <person name="Han C.S."/>
            <person name="Goodwin L.A."/>
            <person name="Cheng J.F."/>
            <person name="Pitluck S."/>
            <person name="Copeland A."/>
            <person name="Lucas S."/>
            <person name="Nolan M."/>
            <person name="Lapidus A.L."/>
            <person name="Palumbo A.V."/>
            <person name="Wall J.D."/>
        </authorList>
    </citation>
    <scope>NUCLEOTIDE SEQUENCE [LARGE SCALE GENOMIC DNA]</scope>
    <source>
        <strain evidence="3">ATCC BAA 1058 / DSM 17464 / G20</strain>
    </source>
</reference>
<organism evidence="2 3">
    <name type="scientific">Oleidesulfovibrio alaskensis (strain ATCC BAA-1058 / DSM 17464 / G20)</name>
    <name type="common">Desulfovibrio alaskensis</name>
    <dbReference type="NCBI Taxonomy" id="207559"/>
    <lineage>
        <taxon>Bacteria</taxon>
        <taxon>Pseudomonadati</taxon>
        <taxon>Thermodesulfobacteriota</taxon>
        <taxon>Desulfovibrionia</taxon>
        <taxon>Desulfovibrionales</taxon>
        <taxon>Desulfovibrionaceae</taxon>
        <taxon>Oleidesulfovibrio</taxon>
    </lineage>
</organism>
<dbReference type="RefSeq" id="WP_011368782.1">
    <property type="nucleotide sequence ID" value="NC_007519.1"/>
</dbReference>
<feature type="region of interest" description="Disordered" evidence="1">
    <location>
        <begin position="76"/>
        <end position="100"/>
    </location>
</feature>
<name>Q30WY7_OLEA2</name>
<proteinExistence type="predicted"/>
<evidence type="ECO:0000256" key="1">
    <source>
        <dbReference type="SAM" id="MobiDB-lite"/>
    </source>
</evidence>
<keyword evidence="3" id="KW-1185">Reference proteome</keyword>
<accession>Q30WY7</accession>